<dbReference type="EMBL" id="JAUTAL010000001">
    <property type="protein sequence ID" value="MDQ1095876.1"/>
    <property type="molecule type" value="Genomic_DNA"/>
</dbReference>
<name>A0ABU0TFN8_9FLAO</name>
<comment type="caution">
    <text evidence="1">The sequence shown here is derived from an EMBL/GenBank/DDBJ whole genome shotgun (WGS) entry which is preliminary data.</text>
</comment>
<protein>
    <recommendedName>
        <fullName evidence="3">DUF4198 domain-containing protein</fullName>
    </recommendedName>
</protein>
<keyword evidence="2" id="KW-1185">Reference proteome</keyword>
<dbReference type="RefSeq" id="WP_307447302.1">
    <property type="nucleotide sequence ID" value="NZ_JAUTAL010000001.1"/>
</dbReference>
<evidence type="ECO:0000313" key="1">
    <source>
        <dbReference type="EMBL" id="MDQ1095876.1"/>
    </source>
</evidence>
<proteinExistence type="predicted"/>
<reference evidence="1 2" key="1">
    <citation type="submission" date="2023-07" db="EMBL/GenBank/DDBJ databases">
        <title>Functional and genomic diversity of the sorghum phyllosphere microbiome.</title>
        <authorList>
            <person name="Shade A."/>
        </authorList>
    </citation>
    <scope>NUCLEOTIDE SEQUENCE [LARGE SCALE GENOMIC DNA]</scope>
    <source>
        <strain evidence="1 2">SORGH_AS_1064</strain>
    </source>
</reference>
<gene>
    <name evidence="1" type="ORF">QE404_001023</name>
</gene>
<dbReference type="Proteomes" id="UP001225072">
    <property type="component" value="Unassembled WGS sequence"/>
</dbReference>
<evidence type="ECO:0008006" key="3">
    <source>
        <dbReference type="Google" id="ProtNLM"/>
    </source>
</evidence>
<sequence length="236" mass="27415">MHKLFYLVLFLFLGNLVYADGYWLELEGSGKKGDLLAIKIRYGGVSDSKERYIKSGHDLDKMKGFTLTVIDPDGKTTDISIRQEKDYWLGSYIPKMDGTYHIYAVNNQLPVVERDEQKNNIRPVQYLHTVYVIAKNTEQPIKMPYLNVEVKIKHKLATVFASIDGRPVKKDTPLRVFLPDNHDIRINTDENGTASFPLASRGRYLIRLDQYIPHEDVFEGKQYFSERHRCDYSLTY</sequence>
<evidence type="ECO:0000313" key="2">
    <source>
        <dbReference type="Proteomes" id="UP001225072"/>
    </source>
</evidence>
<organism evidence="1 2">
    <name type="scientific">Chryseobacterium camelliae</name>
    <dbReference type="NCBI Taxonomy" id="1265445"/>
    <lineage>
        <taxon>Bacteria</taxon>
        <taxon>Pseudomonadati</taxon>
        <taxon>Bacteroidota</taxon>
        <taxon>Flavobacteriia</taxon>
        <taxon>Flavobacteriales</taxon>
        <taxon>Weeksellaceae</taxon>
        <taxon>Chryseobacterium group</taxon>
        <taxon>Chryseobacterium</taxon>
    </lineage>
</organism>
<accession>A0ABU0TFN8</accession>